<gene>
    <name evidence="3" type="ORF">PRUPE_6G182600</name>
</gene>
<evidence type="ECO:0000313" key="3">
    <source>
        <dbReference type="EMBL" id="ONI02193.1"/>
    </source>
</evidence>
<dbReference type="Pfam" id="PF01477">
    <property type="entry name" value="PLAT"/>
    <property type="match status" value="1"/>
</dbReference>
<dbReference type="eggNOG" id="ENOG502RZE1">
    <property type="taxonomic scope" value="Eukaryota"/>
</dbReference>
<feature type="domain" description="PLAT" evidence="2">
    <location>
        <begin position="81"/>
        <end position="208"/>
    </location>
</feature>
<dbReference type="InterPro" id="IPR001024">
    <property type="entry name" value="PLAT/LH2_dom"/>
</dbReference>
<dbReference type="PANTHER" id="PTHR31718">
    <property type="entry name" value="PLAT DOMAIN-CONTAINING PROTEIN"/>
    <property type="match status" value="1"/>
</dbReference>
<dbReference type="Gramene" id="ONI02193">
    <property type="protein sequence ID" value="ONI02193"/>
    <property type="gene ID" value="PRUPE_6G182600"/>
</dbReference>
<name>A0A251NSC5_PRUPE</name>
<proteinExistence type="predicted"/>
<protein>
    <recommendedName>
        <fullName evidence="2">PLAT domain-containing protein</fullName>
    </recommendedName>
</protein>
<dbReference type="InterPro" id="IPR036392">
    <property type="entry name" value="PLAT/LH2_dom_sf"/>
</dbReference>
<dbReference type="EMBL" id="CM007656">
    <property type="protein sequence ID" value="ONI02193.1"/>
    <property type="molecule type" value="Genomic_DNA"/>
</dbReference>
<organism evidence="3 4">
    <name type="scientific">Prunus persica</name>
    <name type="common">Peach</name>
    <name type="synonym">Amygdalus persica</name>
    <dbReference type="NCBI Taxonomy" id="3760"/>
    <lineage>
        <taxon>Eukaryota</taxon>
        <taxon>Viridiplantae</taxon>
        <taxon>Streptophyta</taxon>
        <taxon>Embryophyta</taxon>
        <taxon>Tracheophyta</taxon>
        <taxon>Spermatophyta</taxon>
        <taxon>Magnoliopsida</taxon>
        <taxon>eudicotyledons</taxon>
        <taxon>Gunneridae</taxon>
        <taxon>Pentapetalae</taxon>
        <taxon>rosids</taxon>
        <taxon>fabids</taxon>
        <taxon>Rosales</taxon>
        <taxon>Rosaceae</taxon>
        <taxon>Amygdaloideae</taxon>
        <taxon>Amygdaleae</taxon>
        <taxon>Prunus</taxon>
    </lineage>
</organism>
<sequence length="238" mass="26383">MTKSSPTDIDLGQYTKIARDFFTPKKRKLANIISTIKKPLLYITLSKASLMAKMTSPSNTLFFSLLLSLFLTLAFSDDPDCVYTVYVRTGSILKGGTDSNANVRLYDAYGYGIEIRNLETWGGLMGPGHNYFERGNLDIFSGRGPCLQAPICALNLTSDGSGPHHGWYINYVEVTSTGAHIPCSQQLFTIEQWLATDTSPYELTAVRNYCNSDDDGVQKRRHTHRMIRSGSSDLVSAV</sequence>
<dbReference type="Gene3D" id="2.60.60.20">
    <property type="entry name" value="PLAT/LH2 domain"/>
    <property type="match status" value="1"/>
</dbReference>
<keyword evidence="4" id="KW-1185">Reference proteome</keyword>
<dbReference type="SUPFAM" id="SSF49723">
    <property type="entry name" value="Lipase/lipooxygenase domain (PLAT/LH2 domain)"/>
    <property type="match status" value="1"/>
</dbReference>
<dbReference type="PROSITE" id="PS50095">
    <property type="entry name" value="PLAT"/>
    <property type="match status" value="1"/>
</dbReference>
<evidence type="ECO:0000259" key="2">
    <source>
        <dbReference type="PROSITE" id="PS50095"/>
    </source>
</evidence>
<dbReference type="Proteomes" id="UP000006882">
    <property type="component" value="Chromosome G6"/>
</dbReference>
<dbReference type="CDD" id="cd01754">
    <property type="entry name" value="PLAT_plant_stress"/>
    <property type="match status" value="1"/>
</dbReference>
<dbReference type="STRING" id="3760.A0A251NSC5"/>
<accession>A0A251NSC5</accession>
<reference evidence="3 4" key="1">
    <citation type="journal article" date="2013" name="Nat. Genet.">
        <title>The high-quality draft genome of peach (Prunus persica) identifies unique patterns of genetic diversity, domestication and genome evolution.</title>
        <authorList>
            <consortium name="International Peach Genome Initiative"/>
            <person name="Verde I."/>
            <person name="Abbott A.G."/>
            <person name="Scalabrin S."/>
            <person name="Jung S."/>
            <person name="Shu S."/>
            <person name="Marroni F."/>
            <person name="Zhebentyayeva T."/>
            <person name="Dettori M.T."/>
            <person name="Grimwood J."/>
            <person name="Cattonaro F."/>
            <person name="Zuccolo A."/>
            <person name="Rossini L."/>
            <person name="Jenkins J."/>
            <person name="Vendramin E."/>
            <person name="Meisel L.A."/>
            <person name="Decroocq V."/>
            <person name="Sosinski B."/>
            <person name="Prochnik S."/>
            <person name="Mitros T."/>
            <person name="Policriti A."/>
            <person name="Cipriani G."/>
            <person name="Dondini L."/>
            <person name="Ficklin S."/>
            <person name="Goodstein D.M."/>
            <person name="Xuan P."/>
            <person name="Del Fabbro C."/>
            <person name="Aramini V."/>
            <person name="Copetti D."/>
            <person name="Gonzalez S."/>
            <person name="Horner D.S."/>
            <person name="Falchi R."/>
            <person name="Lucas S."/>
            <person name="Mica E."/>
            <person name="Maldonado J."/>
            <person name="Lazzari B."/>
            <person name="Bielenberg D."/>
            <person name="Pirona R."/>
            <person name="Miculan M."/>
            <person name="Barakat A."/>
            <person name="Testolin R."/>
            <person name="Stella A."/>
            <person name="Tartarini S."/>
            <person name="Tonutti P."/>
            <person name="Arus P."/>
            <person name="Orellana A."/>
            <person name="Wells C."/>
            <person name="Main D."/>
            <person name="Vizzotto G."/>
            <person name="Silva H."/>
            <person name="Salamini F."/>
            <person name="Schmutz J."/>
            <person name="Morgante M."/>
            <person name="Rokhsar D.S."/>
        </authorList>
    </citation>
    <scope>NUCLEOTIDE SEQUENCE [LARGE SCALE GENOMIC DNA]</scope>
    <source>
        <strain evidence="4">cv. Nemared</strain>
    </source>
</reference>
<evidence type="ECO:0000313" key="4">
    <source>
        <dbReference type="Proteomes" id="UP000006882"/>
    </source>
</evidence>
<comment type="caution">
    <text evidence="1">Lacks conserved residue(s) required for the propagation of feature annotation.</text>
</comment>
<dbReference type="AlphaFoldDB" id="A0A251NSC5"/>
<dbReference type="PANTHER" id="PTHR31718:SF0">
    <property type="entry name" value="PLAT DOMAIN-CONTAINING PROTEIN 2"/>
    <property type="match status" value="1"/>
</dbReference>
<evidence type="ECO:0000256" key="1">
    <source>
        <dbReference type="PROSITE-ProRule" id="PRU00152"/>
    </source>
</evidence>